<proteinExistence type="predicted"/>
<evidence type="ECO:0000313" key="1">
    <source>
        <dbReference type="EMBL" id="MEI5993268.1"/>
    </source>
</evidence>
<dbReference type="Pfam" id="PF10004">
    <property type="entry name" value="DUF2247"/>
    <property type="match status" value="1"/>
</dbReference>
<dbReference type="Proteomes" id="UP000195139">
    <property type="component" value="Unassembled WGS sequence"/>
</dbReference>
<comment type="caution">
    <text evidence="1">The sequence shown here is derived from an EMBL/GenBank/DDBJ whole genome shotgun (WGS) entry which is preliminary data.</text>
</comment>
<dbReference type="PIRSF" id="PIRSF015278">
    <property type="entry name" value="UCP015278"/>
    <property type="match status" value="1"/>
</dbReference>
<dbReference type="RefSeq" id="WP_336576961.1">
    <property type="nucleotide sequence ID" value="NZ_NGLE02000001.1"/>
</dbReference>
<sequence>MNLTSFKEKKVNYNWKTIYVGVIQKFFEPKVISDYAIELMELGSDDDFISELAWGVEADDLQQILFELKSRYFPNLEEDSNDYKLEEEKLRFIYLSKLNDTISDKDDLLNGIAEFYSDNGYPEDMAGFINYMPQEIPTTKKGLIERFHDFLDSENDKIKEK</sequence>
<reference evidence="1" key="1">
    <citation type="submission" date="2018-07" db="EMBL/GenBank/DDBJ databases">
        <title>The Genome Sequence of Enterococcus sp. DIV0659b.</title>
        <authorList>
            <consortium name="The Broad Institute Genomics Platform"/>
            <consortium name="The Broad Institute Genomic Center for Infectious Diseases"/>
            <person name="Earl A."/>
            <person name="Manson A."/>
            <person name="Schwartman J."/>
            <person name="Gilmore M."/>
            <person name="Abouelleil A."/>
            <person name="Cao P."/>
            <person name="Chapman S."/>
            <person name="Cusick C."/>
            <person name="Shea T."/>
            <person name="Young S."/>
            <person name="Neafsey D."/>
            <person name="Nusbaum C."/>
            <person name="Birren B."/>
        </authorList>
    </citation>
    <scope>NUCLEOTIDE SEQUENCE [LARGE SCALE GENOMIC DNA]</scope>
    <source>
        <strain evidence="1">4G2_DIV0659</strain>
    </source>
</reference>
<gene>
    <name evidence="1" type="ORF">A5880_000809</name>
</gene>
<keyword evidence="2" id="KW-1185">Reference proteome</keyword>
<dbReference type="InterPro" id="IPR016630">
    <property type="entry name" value="UCP015278"/>
</dbReference>
<dbReference type="EMBL" id="NGLE02000001">
    <property type="protein sequence ID" value="MEI5993268.1"/>
    <property type="molecule type" value="Genomic_DNA"/>
</dbReference>
<name>A0ABU8IC74_9ENTE</name>
<organism evidence="1 2">
    <name type="scientific">Candidatus Enterococcus mansonii</name>
    <dbReference type="NCBI Taxonomy" id="1834181"/>
    <lineage>
        <taxon>Bacteria</taxon>
        <taxon>Bacillati</taxon>
        <taxon>Bacillota</taxon>
        <taxon>Bacilli</taxon>
        <taxon>Lactobacillales</taxon>
        <taxon>Enterococcaceae</taxon>
        <taxon>Enterococcus</taxon>
    </lineage>
</organism>
<evidence type="ECO:0008006" key="3">
    <source>
        <dbReference type="Google" id="ProtNLM"/>
    </source>
</evidence>
<evidence type="ECO:0000313" key="2">
    <source>
        <dbReference type="Proteomes" id="UP000195139"/>
    </source>
</evidence>
<protein>
    <recommendedName>
        <fullName evidence="3">DUF2247 domain-containing protein</fullName>
    </recommendedName>
</protein>
<accession>A0ABU8IC74</accession>